<name>A0ACD3A8H4_9AGAR</name>
<evidence type="ECO:0000313" key="2">
    <source>
        <dbReference type="Proteomes" id="UP000308600"/>
    </source>
</evidence>
<evidence type="ECO:0000313" key="1">
    <source>
        <dbReference type="EMBL" id="TFK61887.1"/>
    </source>
</evidence>
<accession>A0ACD3A8H4</accession>
<keyword evidence="2" id="KW-1185">Reference proteome</keyword>
<organism evidence="1 2">
    <name type="scientific">Pluteus cervinus</name>
    <dbReference type="NCBI Taxonomy" id="181527"/>
    <lineage>
        <taxon>Eukaryota</taxon>
        <taxon>Fungi</taxon>
        <taxon>Dikarya</taxon>
        <taxon>Basidiomycota</taxon>
        <taxon>Agaricomycotina</taxon>
        <taxon>Agaricomycetes</taxon>
        <taxon>Agaricomycetidae</taxon>
        <taxon>Agaricales</taxon>
        <taxon>Pluteineae</taxon>
        <taxon>Pluteaceae</taxon>
        <taxon>Pluteus</taxon>
    </lineage>
</organism>
<gene>
    <name evidence="1" type="ORF">BDN72DRAFT_964910</name>
</gene>
<dbReference type="Proteomes" id="UP000308600">
    <property type="component" value="Unassembled WGS sequence"/>
</dbReference>
<dbReference type="EMBL" id="ML208622">
    <property type="protein sequence ID" value="TFK61887.1"/>
    <property type="molecule type" value="Genomic_DNA"/>
</dbReference>
<reference evidence="1 2" key="1">
    <citation type="journal article" date="2019" name="Nat. Ecol. Evol.">
        <title>Megaphylogeny resolves global patterns of mushroom evolution.</title>
        <authorList>
            <person name="Varga T."/>
            <person name="Krizsan K."/>
            <person name="Foldi C."/>
            <person name="Dima B."/>
            <person name="Sanchez-Garcia M."/>
            <person name="Sanchez-Ramirez S."/>
            <person name="Szollosi G.J."/>
            <person name="Szarkandi J.G."/>
            <person name="Papp V."/>
            <person name="Albert L."/>
            <person name="Andreopoulos W."/>
            <person name="Angelini C."/>
            <person name="Antonin V."/>
            <person name="Barry K.W."/>
            <person name="Bougher N.L."/>
            <person name="Buchanan P."/>
            <person name="Buyck B."/>
            <person name="Bense V."/>
            <person name="Catcheside P."/>
            <person name="Chovatia M."/>
            <person name="Cooper J."/>
            <person name="Damon W."/>
            <person name="Desjardin D."/>
            <person name="Finy P."/>
            <person name="Geml J."/>
            <person name="Haridas S."/>
            <person name="Hughes K."/>
            <person name="Justo A."/>
            <person name="Karasinski D."/>
            <person name="Kautmanova I."/>
            <person name="Kiss B."/>
            <person name="Kocsube S."/>
            <person name="Kotiranta H."/>
            <person name="LaButti K.M."/>
            <person name="Lechner B.E."/>
            <person name="Liimatainen K."/>
            <person name="Lipzen A."/>
            <person name="Lukacs Z."/>
            <person name="Mihaltcheva S."/>
            <person name="Morgado L.N."/>
            <person name="Niskanen T."/>
            <person name="Noordeloos M.E."/>
            <person name="Ohm R.A."/>
            <person name="Ortiz-Santana B."/>
            <person name="Ovrebo C."/>
            <person name="Racz N."/>
            <person name="Riley R."/>
            <person name="Savchenko A."/>
            <person name="Shiryaev A."/>
            <person name="Soop K."/>
            <person name="Spirin V."/>
            <person name="Szebenyi C."/>
            <person name="Tomsovsky M."/>
            <person name="Tulloss R.E."/>
            <person name="Uehling J."/>
            <person name="Grigoriev I.V."/>
            <person name="Vagvolgyi C."/>
            <person name="Papp T."/>
            <person name="Martin F.M."/>
            <person name="Miettinen O."/>
            <person name="Hibbett D.S."/>
            <person name="Nagy L.G."/>
        </authorList>
    </citation>
    <scope>NUCLEOTIDE SEQUENCE [LARGE SCALE GENOMIC DNA]</scope>
    <source>
        <strain evidence="1 2">NL-1719</strain>
    </source>
</reference>
<protein>
    <submittedName>
        <fullName evidence="1">Uncharacterized protein</fullName>
    </submittedName>
</protein>
<sequence length="139" mass="15357">MACIHAGISPAALFINQDTIKKLRTEAKIEVGDDYRDIPASKLAYVFSQARLAIPYLTNKRYPNDWGVSELLKQQLANRRSYLVSKKRLPRRAERKAIRRGQGSGPSSSALPNRDGGSSSDDDEEEEEGDGEAFGGDDD</sequence>
<proteinExistence type="predicted"/>